<dbReference type="GO" id="GO:0031122">
    <property type="term" value="P:cytoplasmic microtubule organization"/>
    <property type="evidence" value="ECO:0007669"/>
    <property type="project" value="TreeGrafter"/>
</dbReference>
<dbReference type="GO" id="GO:0007020">
    <property type="term" value="P:microtubule nucleation"/>
    <property type="evidence" value="ECO:0007669"/>
    <property type="project" value="InterPro"/>
</dbReference>
<feature type="domain" description="Gamma tubulin complex component protein N-terminal" evidence="7">
    <location>
        <begin position="2"/>
        <end position="285"/>
    </location>
</feature>
<evidence type="ECO:0000256" key="4">
    <source>
        <dbReference type="ARBA" id="ARBA00023212"/>
    </source>
</evidence>
<sequence length="789" mass="89173">MALGGLPSDVFQLDSTQTRLLSRPGAGRLPQLGRRSLFSLLADFAELGTFMLKLRAVAATLHTSPSEWGQTGCAFGTALNNYLNLTQRCLFRLFAELRTVNRLTLLSLRYRVSQIHATLRFLARFCFSIDLEQTLAQLGNAQREVHLAYGFYLPRGSALVSYLYSALLTRSAGDRNGQPDPVTPVLQLFLDRASQPLLKWLRNWLGYLSPRLADTTCDPYREFMFTGPSANKIGRTADLFLATRPRMIPILDGVPAHFHPVPAFLTQAQVWNMMDAGHALAWLRNHGGEKIAGWSKVRDGPSWMFGPVAPPPPVPQSAPYSALPDPVDPAPFHGLPPRRVTTYVTANDGPTLPLVISQRADLPLPILARRWIVTPLDQRADQIHRACLVNLCSRHGWLDHLQRLGATHFLQDSGLRLNLEQVLFEDLPQFMRERQIRLQRQGRADPAPRRQFVHAVAYLRHRLETVLLSASDSVGRGPHRPALATHLTLLTCRDHEEGYLNPLSPLNFLFVRVRYMAPPALGAVFSPAVLDRAERTFLFVLQLRGVGHALAQITRRMFASPLFRKCRSSTDSLTDATRAYVAMATRLQWEMGHFVRALDRYLNAEVFGRTWQPFLAVCAHLTARLNHADSASVTLLPSAADLRAYHESVWDTIRYRTLQRYSTPRVLRHTLQGILETILRFGHRFPADLRYWDDQRRGHLPIKAAAADPLAQTRDLLEEFRIELQAFCEQLAQAVYRRPEAEPVMSDSLRACLADRPDLLNPTARDSVDYHPFRDLLAHIDYAGFYGFN</sequence>
<dbReference type="OrthoDB" id="775571at2759"/>
<proteinExistence type="inferred from homology"/>
<dbReference type="PANTHER" id="PTHR19302:SF70">
    <property type="entry name" value="GAMMA-TUBULIN COMPLEX COMPONENT 6"/>
    <property type="match status" value="1"/>
</dbReference>
<dbReference type="InterPro" id="IPR041470">
    <property type="entry name" value="GCP_N"/>
</dbReference>
<keyword evidence="4 5" id="KW-0206">Cytoskeleton</keyword>
<evidence type="ECO:0000256" key="5">
    <source>
        <dbReference type="RuleBase" id="RU363050"/>
    </source>
</evidence>
<comment type="caution">
    <text evidence="8">The sequence shown here is derived from an EMBL/GenBank/DDBJ whole genome shotgun (WGS) entry which is preliminary data.</text>
</comment>
<comment type="subcellular location">
    <subcellularLocation>
        <location evidence="5">Cytoplasm</location>
        <location evidence="5">Cytoskeleton</location>
        <location evidence="5">Microtubule organizing center</location>
    </subcellularLocation>
</comment>
<dbReference type="InterPro" id="IPR042241">
    <property type="entry name" value="GCP_C_sf"/>
</dbReference>
<dbReference type="GO" id="GO:0051225">
    <property type="term" value="P:spindle assembly"/>
    <property type="evidence" value="ECO:0007669"/>
    <property type="project" value="TreeGrafter"/>
</dbReference>
<dbReference type="GO" id="GO:0005874">
    <property type="term" value="C:microtubule"/>
    <property type="evidence" value="ECO:0007669"/>
    <property type="project" value="UniProtKB-KW"/>
</dbReference>
<evidence type="ECO:0000259" key="6">
    <source>
        <dbReference type="Pfam" id="PF04130"/>
    </source>
</evidence>
<protein>
    <recommendedName>
        <fullName evidence="5">Spindle pole body component</fullName>
    </recommendedName>
</protein>
<dbReference type="Pfam" id="PF17681">
    <property type="entry name" value="GCP_N_terminal"/>
    <property type="match status" value="1"/>
</dbReference>
<dbReference type="GO" id="GO:0005816">
    <property type="term" value="C:spindle pole body"/>
    <property type="evidence" value="ECO:0007669"/>
    <property type="project" value="UniProtKB-ARBA"/>
</dbReference>
<dbReference type="GO" id="GO:0000922">
    <property type="term" value="C:spindle pole"/>
    <property type="evidence" value="ECO:0007669"/>
    <property type="project" value="InterPro"/>
</dbReference>
<keyword evidence="2 5" id="KW-0963">Cytoplasm</keyword>
<dbReference type="Proteomes" id="UP001150569">
    <property type="component" value="Unassembled WGS sequence"/>
</dbReference>
<evidence type="ECO:0000256" key="3">
    <source>
        <dbReference type="ARBA" id="ARBA00022701"/>
    </source>
</evidence>
<evidence type="ECO:0000313" key="8">
    <source>
        <dbReference type="EMBL" id="KAJ1926971.1"/>
    </source>
</evidence>
<dbReference type="AlphaFoldDB" id="A0A9W8AGC2"/>
<dbReference type="InterPro" id="IPR007259">
    <property type="entry name" value="GCP"/>
</dbReference>
<dbReference type="EMBL" id="JANBPT010000141">
    <property type="protein sequence ID" value="KAJ1926971.1"/>
    <property type="molecule type" value="Genomic_DNA"/>
</dbReference>
<name>A0A9W8AGC2_9FUNG</name>
<reference evidence="8" key="1">
    <citation type="submission" date="2022-07" db="EMBL/GenBank/DDBJ databases">
        <title>Phylogenomic reconstructions and comparative analyses of Kickxellomycotina fungi.</title>
        <authorList>
            <person name="Reynolds N.K."/>
            <person name="Stajich J.E."/>
            <person name="Barry K."/>
            <person name="Grigoriev I.V."/>
            <person name="Crous P."/>
            <person name="Smith M.E."/>
        </authorList>
    </citation>
    <scope>NUCLEOTIDE SEQUENCE</scope>
    <source>
        <strain evidence="8">RSA 861</strain>
    </source>
</reference>
<dbReference type="GO" id="GO:0051321">
    <property type="term" value="P:meiotic cell cycle"/>
    <property type="evidence" value="ECO:0007669"/>
    <property type="project" value="TreeGrafter"/>
</dbReference>
<keyword evidence="3 5" id="KW-0493">Microtubule</keyword>
<dbReference type="GO" id="GO:0043015">
    <property type="term" value="F:gamma-tubulin binding"/>
    <property type="evidence" value="ECO:0007669"/>
    <property type="project" value="InterPro"/>
</dbReference>
<evidence type="ECO:0000256" key="2">
    <source>
        <dbReference type="ARBA" id="ARBA00022490"/>
    </source>
</evidence>
<gene>
    <name evidence="8" type="ORF">IWQ60_003341</name>
</gene>
<accession>A0A9W8AGC2</accession>
<keyword evidence="9" id="KW-1185">Reference proteome</keyword>
<dbReference type="Gene3D" id="1.20.120.1900">
    <property type="entry name" value="Gamma-tubulin complex, C-terminal domain"/>
    <property type="match status" value="1"/>
</dbReference>
<dbReference type="GO" id="GO:0000930">
    <property type="term" value="C:gamma-tubulin complex"/>
    <property type="evidence" value="ECO:0007669"/>
    <property type="project" value="TreeGrafter"/>
</dbReference>
<comment type="similarity">
    <text evidence="1 5">Belongs to the TUBGCP family.</text>
</comment>
<dbReference type="Pfam" id="PF04130">
    <property type="entry name" value="GCP_C_terminal"/>
    <property type="match status" value="1"/>
</dbReference>
<dbReference type="GO" id="GO:0000278">
    <property type="term" value="P:mitotic cell cycle"/>
    <property type="evidence" value="ECO:0007669"/>
    <property type="project" value="TreeGrafter"/>
</dbReference>
<dbReference type="PANTHER" id="PTHR19302">
    <property type="entry name" value="GAMMA TUBULIN COMPLEX PROTEIN"/>
    <property type="match status" value="1"/>
</dbReference>
<dbReference type="GO" id="GO:0051011">
    <property type="term" value="F:microtubule minus-end binding"/>
    <property type="evidence" value="ECO:0007669"/>
    <property type="project" value="TreeGrafter"/>
</dbReference>
<dbReference type="InterPro" id="IPR040457">
    <property type="entry name" value="GCP_C"/>
</dbReference>
<feature type="domain" description="Gamma tubulin complex component C-terminal" evidence="6">
    <location>
        <begin position="398"/>
        <end position="786"/>
    </location>
</feature>
<organism evidence="8 9">
    <name type="scientific">Tieghemiomyces parasiticus</name>
    <dbReference type="NCBI Taxonomy" id="78921"/>
    <lineage>
        <taxon>Eukaryota</taxon>
        <taxon>Fungi</taxon>
        <taxon>Fungi incertae sedis</taxon>
        <taxon>Zoopagomycota</taxon>
        <taxon>Kickxellomycotina</taxon>
        <taxon>Dimargaritomycetes</taxon>
        <taxon>Dimargaritales</taxon>
        <taxon>Dimargaritaceae</taxon>
        <taxon>Tieghemiomyces</taxon>
    </lineage>
</organism>
<evidence type="ECO:0000313" key="9">
    <source>
        <dbReference type="Proteomes" id="UP001150569"/>
    </source>
</evidence>
<evidence type="ECO:0000256" key="1">
    <source>
        <dbReference type="ARBA" id="ARBA00010337"/>
    </source>
</evidence>
<evidence type="ECO:0000259" key="7">
    <source>
        <dbReference type="Pfam" id="PF17681"/>
    </source>
</evidence>